<protein>
    <submittedName>
        <fullName evidence="1">Uncharacterized protein</fullName>
    </submittedName>
</protein>
<evidence type="ECO:0000313" key="1">
    <source>
        <dbReference type="EMBL" id="CAB4148105.1"/>
    </source>
</evidence>
<gene>
    <name evidence="1" type="ORF">UFOVP431_110</name>
</gene>
<organism evidence="1">
    <name type="scientific">uncultured Caudovirales phage</name>
    <dbReference type="NCBI Taxonomy" id="2100421"/>
    <lineage>
        <taxon>Viruses</taxon>
        <taxon>Duplodnaviria</taxon>
        <taxon>Heunggongvirae</taxon>
        <taxon>Uroviricota</taxon>
        <taxon>Caudoviricetes</taxon>
        <taxon>Peduoviridae</taxon>
        <taxon>Maltschvirus</taxon>
        <taxon>Maltschvirus maltsch</taxon>
    </lineage>
</organism>
<accession>A0A6J5MM14</accession>
<proteinExistence type="predicted"/>
<name>A0A6J5MM14_9CAUD</name>
<dbReference type="EMBL" id="LR796483">
    <property type="protein sequence ID" value="CAB4148105.1"/>
    <property type="molecule type" value="Genomic_DNA"/>
</dbReference>
<reference evidence="1" key="1">
    <citation type="submission" date="2020-04" db="EMBL/GenBank/DDBJ databases">
        <authorList>
            <person name="Chiriac C."/>
            <person name="Salcher M."/>
            <person name="Ghai R."/>
            <person name="Kavagutti S V."/>
        </authorList>
    </citation>
    <scope>NUCLEOTIDE SEQUENCE</scope>
</reference>
<sequence>MAQQVKTPPIAPCARCGAKAMCIDWNFDGKHRVWCDNNHVSTKECGSRHRAICLWNNAQIKLQPSTSAHSNGT</sequence>